<feature type="transmembrane region" description="Helical" evidence="2">
    <location>
        <begin position="67"/>
        <end position="91"/>
    </location>
</feature>
<accession>A0A1B9GRX6</accession>
<evidence type="ECO:0000313" key="3">
    <source>
        <dbReference type="EMBL" id="OCF33829.1"/>
    </source>
</evidence>
<dbReference type="Proteomes" id="UP000092666">
    <property type="component" value="Unassembled WGS sequence"/>
</dbReference>
<dbReference type="AlphaFoldDB" id="A0A1B9GRX6"/>
<feature type="transmembrane region" description="Helical" evidence="2">
    <location>
        <begin position="187"/>
        <end position="215"/>
    </location>
</feature>
<dbReference type="OrthoDB" id="2561149at2759"/>
<feature type="region of interest" description="Disordered" evidence="1">
    <location>
        <begin position="350"/>
        <end position="413"/>
    </location>
</feature>
<keyword evidence="4" id="KW-1185">Reference proteome</keyword>
<name>A0A1B9GRX6_9TREE</name>
<keyword evidence="2" id="KW-0812">Transmembrane</keyword>
<gene>
    <name evidence="3" type="ORF">I316_04541</name>
</gene>
<dbReference type="STRING" id="1296120.A0A1B9GRX6"/>
<proteinExistence type="predicted"/>
<feature type="transmembrane region" description="Helical" evidence="2">
    <location>
        <begin position="103"/>
        <end position="132"/>
    </location>
</feature>
<protein>
    <submittedName>
        <fullName evidence="3">Uncharacterized protein</fullName>
    </submittedName>
</protein>
<feature type="transmembrane region" description="Helical" evidence="2">
    <location>
        <begin position="227"/>
        <end position="249"/>
    </location>
</feature>
<organism evidence="3 4">
    <name type="scientific">Kwoniella heveanensis BCC8398</name>
    <dbReference type="NCBI Taxonomy" id="1296120"/>
    <lineage>
        <taxon>Eukaryota</taxon>
        <taxon>Fungi</taxon>
        <taxon>Dikarya</taxon>
        <taxon>Basidiomycota</taxon>
        <taxon>Agaricomycotina</taxon>
        <taxon>Tremellomycetes</taxon>
        <taxon>Tremellales</taxon>
        <taxon>Cryptococcaceae</taxon>
        <taxon>Kwoniella</taxon>
    </lineage>
</organism>
<keyword evidence="2" id="KW-0472">Membrane</keyword>
<reference evidence="4" key="2">
    <citation type="submission" date="2013-12" db="EMBL/GenBank/DDBJ databases">
        <title>Evolution of pathogenesis and genome organization in the Tremellales.</title>
        <authorList>
            <person name="Cuomo C."/>
            <person name="Litvintseva A."/>
            <person name="Heitman J."/>
            <person name="Chen Y."/>
            <person name="Sun S."/>
            <person name="Springer D."/>
            <person name="Dromer F."/>
            <person name="Young S."/>
            <person name="Zeng Q."/>
            <person name="Chapman S."/>
            <person name="Gujja S."/>
            <person name="Saif S."/>
            <person name="Birren B."/>
        </authorList>
    </citation>
    <scope>NUCLEOTIDE SEQUENCE [LARGE SCALE GENOMIC DNA]</scope>
    <source>
        <strain evidence="4">BCC8398</strain>
    </source>
</reference>
<evidence type="ECO:0000313" key="4">
    <source>
        <dbReference type="Proteomes" id="UP000092666"/>
    </source>
</evidence>
<sequence length="413" mass="45301">MSSHGGMSQGDMSQGEMPQDGQQIDIDSIVWSSLVSSPAKTTAMITASVISKTSKYFEHFQKTDSQALMCAIATGCVVTIAILALGCAQVYELIYHADSEFHTIFRFLMLSDQCILLIGGLFNLFAGSYYAYRAWRMVNSKWWIIPPFAIGLSGAFIACCFCVAQGFKMPHVRMDTLQQLPGFFERFIYLSRIWGGITLTIDLALCLCLTILLIRSKDSIFSNEQRLFHKLLALMYEAMLPPVILLFVLECTTNDDGSPTTDWRKFLTTCMGPLYFHSVLGALVSRQTIRGLLDNKLAVEGVNLLSGGTGGASRTFVGHSSITSKHAEEGGYELKSEVGSKVSVGGPMVKVEHNSSTSEPDAYAASHPHLSPTDDVSTVNRPHSNRLHSPIEDWENQPVPSIMGGKGWSGQTK</sequence>
<evidence type="ECO:0000256" key="1">
    <source>
        <dbReference type="SAM" id="MobiDB-lite"/>
    </source>
</evidence>
<reference evidence="3 4" key="1">
    <citation type="submission" date="2013-07" db="EMBL/GenBank/DDBJ databases">
        <title>The Genome Sequence of Cryptococcus heveanensis BCC8398.</title>
        <authorList>
            <consortium name="The Broad Institute Genome Sequencing Platform"/>
            <person name="Cuomo C."/>
            <person name="Litvintseva A."/>
            <person name="Chen Y."/>
            <person name="Heitman J."/>
            <person name="Sun S."/>
            <person name="Springer D."/>
            <person name="Dromer F."/>
            <person name="Young S.K."/>
            <person name="Zeng Q."/>
            <person name="Gargeya S."/>
            <person name="Fitzgerald M."/>
            <person name="Abouelleil A."/>
            <person name="Alvarado L."/>
            <person name="Berlin A.M."/>
            <person name="Chapman S.B."/>
            <person name="Dewar J."/>
            <person name="Goldberg J."/>
            <person name="Griggs A."/>
            <person name="Gujja S."/>
            <person name="Hansen M."/>
            <person name="Howarth C."/>
            <person name="Imamovic A."/>
            <person name="Larimer J."/>
            <person name="McCowan C."/>
            <person name="Murphy C."/>
            <person name="Pearson M."/>
            <person name="Priest M."/>
            <person name="Roberts A."/>
            <person name="Saif S."/>
            <person name="Shea T."/>
            <person name="Sykes S."/>
            <person name="Wortman J."/>
            <person name="Nusbaum C."/>
            <person name="Birren B."/>
        </authorList>
    </citation>
    <scope>NUCLEOTIDE SEQUENCE [LARGE SCALE GENOMIC DNA]</scope>
    <source>
        <strain evidence="3 4">BCC8398</strain>
    </source>
</reference>
<keyword evidence="2" id="KW-1133">Transmembrane helix</keyword>
<evidence type="ECO:0000256" key="2">
    <source>
        <dbReference type="SAM" id="Phobius"/>
    </source>
</evidence>
<feature type="transmembrane region" description="Helical" evidence="2">
    <location>
        <begin position="144"/>
        <end position="167"/>
    </location>
</feature>
<feature type="compositionally biased region" description="Gly residues" evidence="1">
    <location>
        <begin position="404"/>
        <end position="413"/>
    </location>
</feature>
<dbReference type="EMBL" id="KI669503">
    <property type="protein sequence ID" value="OCF33829.1"/>
    <property type="molecule type" value="Genomic_DNA"/>
</dbReference>